<dbReference type="PANTHER" id="PTHR23244">
    <property type="entry name" value="KELCH REPEAT DOMAIN"/>
    <property type="match status" value="1"/>
</dbReference>
<gene>
    <name evidence="1" type="ORF">PBIL07802_LOCUS8815</name>
</gene>
<protein>
    <submittedName>
        <fullName evidence="1">Uncharacterized protein</fullName>
    </submittedName>
</protein>
<reference evidence="1" key="1">
    <citation type="submission" date="2021-01" db="EMBL/GenBank/DDBJ databases">
        <authorList>
            <person name="Corre E."/>
            <person name="Pelletier E."/>
            <person name="Niang G."/>
            <person name="Scheremetjew M."/>
            <person name="Finn R."/>
            <person name="Kale V."/>
            <person name="Holt S."/>
            <person name="Cochrane G."/>
            <person name="Meng A."/>
            <person name="Brown T."/>
            <person name="Cohen L."/>
        </authorList>
    </citation>
    <scope>NUCLEOTIDE SEQUENCE</scope>
    <source>
        <strain evidence="1">NIES-2562</strain>
    </source>
</reference>
<sequence>MEGTSISRAGHSLVCIGEDKVSRQGKTYTTNTLLLYGGRQSNPFEYITVTARGSRTSKHQQIEYDSPAAKHAFKYIGAEKCAVPRGRSFHSCVGYPAGAYLPKFALLAGGFVEGKSARSLIDATDEMYLFDCDTHKWGKCPPLNWEPRSGHVAVAFENKLIIHGGLHGGKCHDNLQVVKVFE</sequence>
<dbReference type="AlphaFoldDB" id="A0A7S3D4T4"/>
<name>A0A7S3D4T4_9EUKA</name>
<accession>A0A7S3D4T4</accession>
<proteinExistence type="predicted"/>
<evidence type="ECO:0000313" key="1">
    <source>
        <dbReference type="EMBL" id="CAE0246627.1"/>
    </source>
</evidence>
<dbReference type="SUPFAM" id="SSF117281">
    <property type="entry name" value="Kelch motif"/>
    <property type="match status" value="1"/>
</dbReference>
<dbReference type="EMBL" id="HBIB01013485">
    <property type="protein sequence ID" value="CAE0246627.1"/>
    <property type="molecule type" value="Transcribed_RNA"/>
</dbReference>
<organism evidence="1">
    <name type="scientific">Palpitomonas bilix</name>
    <dbReference type="NCBI Taxonomy" id="652834"/>
    <lineage>
        <taxon>Eukaryota</taxon>
        <taxon>Eukaryota incertae sedis</taxon>
    </lineage>
</organism>
<dbReference type="Gene3D" id="2.120.10.80">
    <property type="entry name" value="Kelch-type beta propeller"/>
    <property type="match status" value="1"/>
</dbReference>
<dbReference type="InterPro" id="IPR015915">
    <property type="entry name" value="Kelch-typ_b-propeller"/>
</dbReference>